<dbReference type="InterPro" id="IPR002885">
    <property type="entry name" value="PPR_rpt"/>
</dbReference>
<dbReference type="RefSeq" id="XP_014515620.1">
    <property type="nucleotide sequence ID" value="XM_014660134.1"/>
</dbReference>
<dbReference type="InterPro" id="IPR046960">
    <property type="entry name" value="PPR_At4g14850-like_plant"/>
</dbReference>
<evidence type="ECO:0000256" key="1">
    <source>
        <dbReference type="ARBA" id="ARBA00022737"/>
    </source>
</evidence>
<dbReference type="FunFam" id="1.25.40.10:FF:000442">
    <property type="entry name" value="Pentatricopeptide repeat-containing protein At3g49710"/>
    <property type="match status" value="1"/>
</dbReference>
<dbReference type="PROSITE" id="PS51375">
    <property type="entry name" value="PPR"/>
    <property type="match status" value="1"/>
</dbReference>
<reference evidence="3" key="1">
    <citation type="journal article" date="2014" name="Nat. Commun.">
        <title>Genome sequence of mungbean and insights into evolution within Vigna species.</title>
        <authorList>
            <person name="Kang Y.J."/>
            <person name="Kim S.K."/>
            <person name="Kim M.Y."/>
            <person name="Lestari P."/>
            <person name="Kim K.H."/>
            <person name="Ha B.K."/>
            <person name="Jun T.H."/>
            <person name="Hwang W.J."/>
            <person name="Lee T."/>
            <person name="Lee J."/>
            <person name="Shim S."/>
            <person name="Yoon M.Y."/>
            <person name="Jang Y.E."/>
            <person name="Han K.S."/>
            <person name="Taeprayoon P."/>
            <person name="Yoon N."/>
            <person name="Somta P."/>
            <person name="Tanya P."/>
            <person name="Kim K.S."/>
            <person name="Gwag J.G."/>
            <person name="Moon J.K."/>
            <person name="Lee Y.H."/>
            <person name="Park B.S."/>
            <person name="Bombarely A."/>
            <person name="Doyle J.J."/>
            <person name="Jackson S.A."/>
            <person name="Schafleitner R."/>
            <person name="Srinives P."/>
            <person name="Varshney R.K."/>
            <person name="Lee S.H."/>
        </authorList>
    </citation>
    <scope>NUCLEOTIDE SEQUENCE [LARGE SCALE GENOMIC DNA]</scope>
    <source>
        <strain evidence="3">cv. VC1973A</strain>
    </source>
</reference>
<dbReference type="PANTHER" id="PTHR47926">
    <property type="entry name" value="PENTATRICOPEPTIDE REPEAT-CONTAINING PROTEIN"/>
    <property type="match status" value="1"/>
</dbReference>
<dbReference type="GeneID" id="106773441"/>
<evidence type="ECO:0000313" key="3">
    <source>
        <dbReference type="Proteomes" id="UP000087766"/>
    </source>
</evidence>
<feature type="repeat" description="PPR" evidence="2">
    <location>
        <begin position="118"/>
        <end position="152"/>
    </location>
</feature>
<gene>
    <name evidence="4" type="primary">LOC106773441</name>
</gene>
<evidence type="ECO:0000313" key="4">
    <source>
        <dbReference type="RefSeq" id="XP_014515620.1"/>
    </source>
</evidence>
<proteinExistence type="predicted"/>
<dbReference type="AlphaFoldDB" id="A0A1S3VBH9"/>
<dbReference type="PANTHER" id="PTHR47926:SF347">
    <property type="entry name" value="PENTATRICOPEPTIDE REPEAT-CONTAINING PROTEIN"/>
    <property type="match status" value="1"/>
</dbReference>
<protein>
    <submittedName>
        <fullName evidence="4">Pentatricopeptide repeat-containing protein At4g20770-like</fullName>
    </submittedName>
</protein>
<dbReference type="Pfam" id="PF13041">
    <property type="entry name" value="PPR_2"/>
    <property type="match status" value="1"/>
</dbReference>
<keyword evidence="1" id="KW-0677">Repeat</keyword>
<dbReference type="Proteomes" id="UP000087766">
    <property type="component" value="Chromosome 9"/>
</dbReference>
<evidence type="ECO:0000256" key="2">
    <source>
        <dbReference type="PROSITE-ProRule" id="PRU00708"/>
    </source>
</evidence>
<reference evidence="4" key="2">
    <citation type="submission" date="2025-08" db="UniProtKB">
        <authorList>
            <consortium name="RefSeq"/>
        </authorList>
    </citation>
    <scope>IDENTIFICATION</scope>
    <source>
        <tissue evidence="4">Leaf</tissue>
    </source>
</reference>
<dbReference type="OrthoDB" id="185373at2759"/>
<dbReference type="KEGG" id="vra:106773441"/>
<dbReference type="Gene3D" id="1.25.40.10">
    <property type="entry name" value="Tetratricopeptide repeat domain"/>
    <property type="match status" value="2"/>
</dbReference>
<keyword evidence="3" id="KW-1185">Reference proteome</keyword>
<name>A0A1S3VBH9_VIGRR</name>
<dbReference type="GO" id="GO:0009451">
    <property type="term" value="P:RNA modification"/>
    <property type="evidence" value="ECO:0007669"/>
    <property type="project" value="InterPro"/>
</dbReference>
<dbReference type="GO" id="GO:0003723">
    <property type="term" value="F:RNA binding"/>
    <property type="evidence" value="ECO:0007669"/>
    <property type="project" value="InterPro"/>
</dbReference>
<dbReference type="NCBIfam" id="TIGR00756">
    <property type="entry name" value="PPR"/>
    <property type="match status" value="2"/>
</dbReference>
<dbReference type="InterPro" id="IPR011990">
    <property type="entry name" value="TPR-like_helical_dom_sf"/>
</dbReference>
<accession>A0A1S3VBH9</accession>
<sequence>MPFEMKLKKNCLSDSEEKEQEHRFIFIAAKGWSSLRFGNFASKGEIWMDKSKSLNLVNLVQLCVTNKDLLAGKVLHARLLRLRLFYDTFLSNHFIELYSKCDEIASAHNVFDNIPHKNIFSWNAILAAYCKTRNLQRACRLFLQMPQRNTVSLNTLISTMVRCGYERQAVDTYDSMMLDGIKPSHITFATVFSACGTLLDVDCGRRNHGFVVKVGLESNIYVVNALLCMYAKCRLIVRGVNLTHGSRASPNPLLKKSYFKKPLE</sequence>
<organism evidence="3 4">
    <name type="scientific">Vigna radiata var. radiata</name>
    <name type="common">Mung bean</name>
    <name type="synonym">Phaseolus aureus</name>
    <dbReference type="NCBI Taxonomy" id="3916"/>
    <lineage>
        <taxon>Eukaryota</taxon>
        <taxon>Viridiplantae</taxon>
        <taxon>Streptophyta</taxon>
        <taxon>Embryophyta</taxon>
        <taxon>Tracheophyta</taxon>
        <taxon>Spermatophyta</taxon>
        <taxon>Magnoliopsida</taxon>
        <taxon>eudicotyledons</taxon>
        <taxon>Gunneridae</taxon>
        <taxon>Pentapetalae</taxon>
        <taxon>rosids</taxon>
        <taxon>fabids</taxon>
        <taxon>Fabales</taxon>
        <taxon>Fabaceae</taxon>
        <taxon>Papilionoideae</taxon>
        <taxon>50 kb inversion clade</taxon>
        <taxon>NPAAA clade</taxon>
        <taxon>indigoferoid/millettioid clade</taxon>
        <taxon>Phaseoleae</taxon>
        <taxon>Vigna</taxon>
    </lineage>
</organism>